<gene>
    <name evidence="1" type="ORF">PMACD_LOCUS145</name>
</gene>
<dbReference type="AlphaFoldDB" id="A0A821KT58"/>
<protein>
    <submittedName>
        <fullName evidence="1">Uncharacterized protein</fullName>
    </submittedName>
</protein>
<sequence length="84" mass="9911">MKRHLQSALTNHCDDNKPRNCAIEVLPLGHIYLGQSAVRLVKDSPFRLEEQYTKTLHWNSRPSGRRESPMWRKDSVKYSVYRLT</sequence>
<dbReference type="Proteomes" id="UP000663880">
    <property type="component" value="Unassembled WGS sequence"/>
</dbReference>
<comment type="caution">
    <text evidence="1">The sequence shown here is derived from an EMBL/GenBank/DDBJ whole genome shotgun (WGS) entry which is preliminary data.</text>
</comment>
<organism evidence="1 2">
    <name type="scientific">Pieris macdunnoughi</name>
    <dbReference type="NCBI Taxonomy" id="345717"/>
    <lineage>
        <taxon>Eukaryota</taxon>
        <taxon>Metazoa</taxon>
        <taxon>Ecdysozoa</taxon>
        <taxon>Arthropoda</taxon>
        <taxon>Hexapoda</taxon>
        <taxon>Insecta</taxon>
        <taxon>Pterygota</taxon>
        <taxon>Neoptera</taxon>
        <taxon>Endopterygota</taxon>
        <taxon>Lepidoptera</taxon>
        <taxon>Glossata</taxon>
        <taxon>Ditrysia</taxon>
        <taxon>Papilionoidea</taxon>
        <taxon>Pieridae</taxon>
        <taxon>Pierinae</taxon>
        <taxon>Pieris</taxon>
    </lineage>
</organism>
<dbReference type="EMBL" id="CAJOBZ010000001">
    <property type="protein sequence ID" value="CAF4742926.1"/>
    <property type="molecule type" value="Genomic_DNA"/>
</dbReference>
<name>A0A821KT58_9NEOP</name>
<accession>A0A821KT58</accession>
<evidence type="ECO:0000313" key="2">
    <source>
        <dbReference type="Proteomes" id="UP000663880"/>
    </source>
</evidence>
<evidence type="ECO:0000313" key="1">
    <source>
        <dbReference type="EMBL" id="CAF4742926.1"/>
    </source>
</evidence>
<reference evidence="1" key="1">
    <citation type="submission" date="2021-02" db="EMBL/GenBank/DDBJ databases">
        <authorList>
            <person name="Steward A R."/>
        </authorList>
    </citation>
    <scope>NUCLEOTIDE SEQUENCE</scope>
</reference>
<keyword evidence="2" id="KW-1185">Reference proteome</keyword>
<proteinExistence type="predicted"/>